<evidence type="ECO:0000313" key="8">
    <source>
        <dbReference type="EMBL" id="XBM48058.1"/>
    </source>
</evidence>
<evidence type="ECO:0000256" key="3">
    <source>
        <dbReference type="ARBA" id="ARBA00023082"/>
    </source>
</evidence>
<evidence type="ECO:0000256" key="4">
    <source>
        <dbReference type="ARBA" id="ARBA00023163"/>
    </source>
</evidence>
<dbReference type="RefSeq" id="WP_348788016.1">
    <property type="nucleotide sequence ID" value="NZ_CP157390.1"/>
</dbReference>
<dbReference type="GO" id="GO:0006352">
    <property type="term" value="P:DNA-templated transcription initiation"/>
    <property type="evidence" value="ECO:0007669"/>
    <property type="project" value="InterPro"/>
</dbReference>
<evidence type="ECO:0000256" key="1">
    <source>
        <dbReference type="ARBA" id="ARBA00010641"/>
    </source>
</evidence>
<dbReference type="Pfam" id="PF04542">
    <property type="entry name" value="Sigma70_r2"/>
    <property type="match status" value="1"/>
</dbReference>
<feature type="domain" description="RNA polymerase sigma factor 70 region 4 type 2" evidence="6">
    <location>
        <begin position="110"/>
        <end position="159"/>
    </location>
</feature>
<dbReference type="PANTHER" id="PTHR47756:SF2">
    <property type="entry name" value="BLL6612 PROTEIN"/>
    <property type="match status" value="1"/>
</dbReference>
<keyword evidence="2" id="KW-0805">Transcription regulation</keyword>
<dbReference type="SUPFAM" id="SSF88659">
    <property type="entry name" value="Sigma3 and sigma4 domains of RNA polymerase sigma factors"/>
    <property type="match status" value="1"/>
</dbReference>
<dbReference type="GO" id="GO:0003677">
    <property type="term" value="F:DNA binding"/>
    <property type="evidence" value="ECO:0007669"/>
    <property type="project" value="InterPro"/>
</dbReference>
<dbReference type="InterPro" id="IPR036388">
    <property type="entry name" value="WH-like_DNA-bd_sf"/>
</dbReference>
<dbReference type="Pfam" id="PF20239">
    <property type="entry name" value="DUF6596"/>
    <property type="match status" value="1"/>
</dbReference>
<evidence type="ECO:0000256" key="2">
    <source>
        <dbReference type="ARBA" id="ARBA00023015"/>
    </source>
</evidence>
<dbReference type="Gene3D" id="1.10.1740.10">
    <property type="match status" value="1"/>
</dbReference>
<accession>A0AAU7GD37</accession>
<evidence type="ECO:0000259" key="7">
    <source>
        <dbReference type="Pfam" id="PF20239"/>
    </source>
</evidence>
<dbReference type="InterPro" id="IPR046531">
    <property type="entry name" value="DUF6596"/>
</dbReference>
<dbReference type="InterPro" id="IPR013325">
    <property type="entry name" value="RNA_pol_sigma_r2"/>
</dbReference>
<reference evidence="8" key="1">
    <citation type="submission" date="2024-05" db="EMBL/GenBank/DDBJ databases">
        <title>The Natural Products Discovery Center: Release of the First 8490 Sequenced Strains for Exploring Actinobacteria Biosynthetic Diversity.</title>
        <authorList>
            <person name="Kalkreuter E."/>
            <person name="Kautsar S.A."/>
            <person name="Yang D."/>
            <person name="Bader C.D."/>
            <person name="Teijaro C.N."/>
            <person name="Fluegel L."/>
            <person name="Davis C.M."/>
            <person name="Simpson J.R."/>
            <person name="Lauterbach L."/>
            <person name="Steele A.D."/>
            <person name="Gui C."/>
            <person name="Meng S."/>
            <person name="Li G."/>
            <person name="Viehrig K."/>
            <person name="Ye F."/>
            <person name="Su P."/>
            <person name="Kiefer A.F."/>
            <person name="Nichols A."/>
            <person name="Cepeda A.J."/>
            <person name="Yan W."/>
            <person name="Fan B."/>
            <person name="Jiang Y."/>
            <person name="Adhikari A."/>
            <person name="Zheng C.-J."/>
            <person name="Schuster L."/>
            <person name="Cowan T.M."/>
            <person name="Smanski M.J."/>
            <person name="Chevrette M.G."/>
            <person name="de Carvalho L.P.S."/>
            <person name="Shen B."/>
        </authorList>
    </citation>
    <scope>NUCLEOTIDE SEQUENCE</scope>
    <source>
        <strain evidence="8">NPDC080035</strain>
    </source>
</reference>
<feature type="domain" description="RNA polymerase sigma-70 region 2" evidence="5">
    <location>
        <begin position="18"/>
        <end position="76"/>
    </location>
</feature>
<dbReference type="SUPFAM" id="SSF88946">
    <property type="entry name" value="Sigma2 domain of RNA polymerase sigma factors"/>
    <property type="match status" value="1"/>
</dbReference>
<keyword evidence="4" id="KW-0804">Transcription</keyword>
<dbReference type="EMBL" id="CP157390">
    <property type="protein sequence ID" value="XBM48058.1"/>
    <property type="molecule type" value="Genomic_DNA"/>
</dbReference>
<evidence type="ECO:0000259" key="5">
    <source>
        <dbReference type="Pfam" id="PF04542"/>
    </source>
</evidence>
<dbReference type="InterPro" id="IPR013249">
    <property type="entry name" value="RNA_pol_sigma70_r4_t2"/>
</dbReference>
<dbReference type="InterPro" id="IPR014284">
    <property type="entry name" value="RNA_pol_sigma-70_dom"/>
</dbReference>
<dbReference type="PANTHER" id="PTHR47756">
    <property type="entry name" value="BLL6612 PROTEIN-RELATED"/>
    <property type="match status" value="1"/>
</dbReference>
<protein>
    <submittedName>
        <fullName evidence="8">RNA polymerase sigma factor</fullName>
    </submittedName>
</protein>
<proteinExistence type="inferred from homology"/>
<comment type="similarity">
    <text evidence="1">Belongs to the sigma-70 factor family. ECF subfamily.</text>
</comment>
<dbReference type="GO" id="GO:0016987">
    <property type="term" value="F:sigma factor activity"/>
    <property type="evidence" value="ECO:0007669"/>
    <property type="project" value="UniProtKB-KW"/>
</dbReference>
<sequence length="425" mass="46005">MNGIPARVDAVWRIDGARVVATLAKLTGDVGLAEDLAQEAVVEALRQWPRDGVPENPGGWLTAVAKRRAIDHWRRREGLDDRYRAIAQTLEESAEAAWEPIDDDVLRLVFTACHPVLSREAQVALTLRIVAGLSTEEIARMYFVPVATVQQRIVRAKKTIQAAKVPFATPEPSEWKGRLAGVLGVVYLVFTEGYAATTGREWMRPELANEALRLGRMLAALLPREPEVHGLVALMELQAARFAARTRGDGTPVLLADQDRTRWDRGQIGRGRAALHRSDELGRGRGPYALQAAIAECHAVAPSAEETDWARIVLLYEALGTLAPNPVVELNRAAAVSMATGPASALRIVDELVAQGALRGSHLLPSVRGELLAQLGRTQEAVSELSAAAALAGNDRERDVLLGKAARLRDGRADPAPGDDARHVS</sequence>
<dbReference type="InterPro" id="IPR013324">
    <property type="entry name" value="RNA_pol_sigma_r3/r4-like"/>
</dbReference>
<dbReference type="Pfam" id="PF08281">
    <property type="entry name" value="Sigma70_r4_2"/>
    <property type="match status" value="1"/>
</dbReference>
<name>A0AAU7GD37_9MICO</name>
<dbReference type="NCBIfam" id="TIGR02937">
    <property type="entry name" value="sigma70-ECF"/>
    <property type="match status" value="1"/>
</dbReference>
<dbReference type="InterPro" id="IPR007627">
    <property type="entry name" value="RNA_pol_sigma70_r2"/>
</dbReference>
<dbReference type="Gene3D" id="1.10.10.10">
    <property type="entry name" value="Winged helix-like DNA-binding domain superfamily/Winged helix DNA-binding domain"/>
    <property type="match status" value="1"/>
</dbReference>
<organism evidence="8">
    <name type="scientific">Leifsonia sp. NPDC080035</name>
    <dbReference type="NCBI Taxonomy" id="3143936"/>
    <lineage>
        <taxon>Bacteria</taxon>
        <taxon>Bacillati</taxon>
        <taxon>Actinomycetota</taxon>
        <taxon>Actinomycetes</taxon>
        <taxon>Micrococcales</taxon>
        <taxon>Microbacteriaceae</taxon>
        <taxon>Leifsonia</taxon>
    </lineage>
</organism>
<feature type="domain" description="DUF6596" evidence="7">
    <location>
        <begin position="178"/>
        <end position="278"/>
    </location>
</feature>
<dbReference type="AlphaFoldDB" id="A0AAU7GD37"/>
<keyword evidence="3" id="KW-0731">Sigma factor</keyword>
<evidence type="ECO:0000259" key="6">
    <source>
        <dbReference type="Pfam" id="PF08281"/>
    </source>
</evidence>
<gene>
    <name evidence="8" type="ORF">AAME72_18630</name>
</gene>